<dbReference type="GO" id="GO:0005737">
    <property type="term" value="C:cytoplasm"/>
    <property type="evidence" value="ECO:0007669"/>
    <property type="project" value="InterPro"/>
</dbReference>
<dbReference type="SUPFAM" id="SSF51395">
    <property type="entry name" value="FMN-linked oxidoreductases"/>
    <property type="match status" value="1"/>
</dbReference>
<dbReference type="NCBIfam" id="NF005741">
    <property type="entry name" value="PRK07565.1"/>
    <property type="match status" value="1"/>
</dbReference>
<dbReference type="Gene3D" id="3.20.20.70">
    <property type="entry name" value="Aldolase class I"/>
    <property type="match status" value="1"/>
</dbReference>
<proteinExistence type="predicted"/>
<organism evidence="13 15">
    <name type="scientific">Porphyromonas macacae</name>
    <dbReference type="NCBI Taxonomy" id="28115"/>
    <lineage>
        <taxon>Bacteria</taxon>
        <taxon>Pseudomonadati</taxon>
        <taxon>Bacteroidota</taxon>
        <taxon>Bacteroidia</taxon>
        <taxon>Bacteroidales</taxon>
        <taxon>Porphyromonadaceae</taxon>
        <taxon>Porphyromonas</taxon>
    </lineage>
</organism>
<dbReference type="GO" id="GO:0002058">
    <property type="term" value="F:uracil binding"/>
    <property type="evidence" value="ECO:0007669"/>
    <property type="project" value="TreeGrafter"/>
</dbReference>
<evidence type="ECO:0000256" key="8">
    <source>
        <dbReference type="ARBA" id="ARBA00048792"/>
    </source>
</evidence>
<dbReference type="Proteomes" id="UP000030103">
    <property type="component" value="Unassembled WGS sequence"/>
</dbReference>
<dbReference type="eggNOG" id="COG0167">
    <property type="taxonomic scope" value="Bacteria"/>
</dbReference>
<dbReference type="PANTHER" id="PTHR43073">
    <property type="entry name" value="DIHYDROPYRIMIDINE DEHYDROGENASE [NADP(+)]"/>
    <property type="match status" value="1"/>
</dbReference>
<dbReference type="STRING" id="28115.HQ47_03215"/>
<evidence type="ECO:0000256" key="1">
    <source>
        <dbReference type="ARBA" id="ARBA00001917"/>
    </source>
</evidence>
<dbReference type="InterPro" id="IPR012135">
    <property type="entry name" value="Dihydroorotate_DH_1_2"/>
</dbReference>
<evidence type="ECO:0000256" key="10">
    <source>
        <dbReference type="ARBA" id="ARBA00049714"/>
    </source>
</evidence>
<evidence type="ECO:0000256" key="7">
    <source>
        <dbReference type="ARBA" id="ARBA00047685"/>
    </source>
</evidence>
<comment type="subunit">
    <text evidence="10">Heterotetramer of 2 PreA and 2 PreT subunits.</text>
</comment>
<comment type="catalytic activity">
    <reaction evidence="8">
        <text>5,6-dihydrouracil + NAD(+) = uracil + NADH + H(+)</text>
        <dbReference type="Rhea" id="RHEA:20189"/>
        <dbReference type="ChEBI" id="CHEBI:15378"/>
        <dbReference type="ChEBI" id="CHEBI:15901"/>
        <dbReference type="ChEBI" id="CHEBI:17568"/>
        <dbReference type="ChEBI" id="CHEBI:57540"/>
        <dbReference type="ChEBI" id="CHEBI:57945"/>
        <dbReference type="EC" id="1.3.1.1"/>
    </reaction>
</comment>
<evidence type="ECO:0000256" key="11">
    <source>
        <dbReference type="ARBA" id="ARBA00049728"/>
    </source>
</evidence>
<gene>
    <name evidence="14" type="primary">preA</name>
    <name evidence="13" type="ORF">HQ47_03215</name>
    <name evidence="14" type="ORF">NCTC11632_01222</name>
</gene>
<dbReference type="InterPro" id="IPR005720">
    <property type="entry name" value="Dihydroorotate_DH_cat"/>
</dbReference>
<comment type="pathway">
    <text evidence="2">Pyrimidine metabolism; UMP biosynthesis via de novo pathway.</text>
</comment>
<dbReference type="GO" id="GO:0006212">
    <property type="term" value="P:uracil catabolic process"/>
    <property type="evidence" value="ECO:0007669"/>
    <property type="project" value="TreeGrafter"/>
</dbReference>
<dbReference type="UniPathway" id="UPA00070"/>
<evidence type="ECO:0000313" key="13">
    <source>
        <dbReference type="EMBL" id="KGN74936.1"/>
    </source>
</evidence>
<dbReference type="EMBL" id="UGTF01000002">
    <property type="protein sequence ID" value="SUB89125.1"/>
    <property type="molecule type" value="Genomic_DNA"/>
</dbReference>
<evidence type="ECO:0000256" key="6">
    <source>
        <dbReference type="ARBA" id="ARBA00023002"/>
    </source>
</evidence>
<sequence length="326" mass="36222">MIDLTTNFAGLRLSNPVIAGSSGLTRNLSKIKELTDAGIGAVVLKSLFEEQIEMQGANLLDLSNYPEAADYISNYVKSDEINNYLNFIREVKREVSIPVIASINCYKSDSWVSFAKSVEEAGADALEVNMMRVETDLFRNPTEVVDEYVRVTEALVKRVSIPVIVKLSRFHVNMPALVDKLRAVGAKAVTLVNRAYQTDVDIDNIKLSSGNIFTDSDDLSDTLRFTGLVTGLVGRIDVSASTGVHEYKDVVKCLLVGATTVQMCSAIYQKGAIAVKEAIEGLEKWMKQKGYYNISEFRGKLNAKNLPSVTQFERMQFMKYFSNHDK</sequence>
<reference evidence="13 15" key="1">
    <citation type="submission" date="2014-09" db="EMBL/GenBank/DDBJ databases">
        <title>Draft Genome Sequence of Porphyromonas macacae COT-192_OH2859.</title>
        <authorList>
            <person name="Wallis C."/>
            <person name="Deusch O."/>
            <person name="O'Flynn C."/>
            <person name="Davis I."/>
            <person name="Horsfall A."/>
            <person name="Kirkwood N."/>
            <person name="Harris S."/>
            <person name="Eisen J.A."/>
            <person name="Coil D.A."/>
            <person name="Darling A.E."/>
            <person name="Jospin G."/>
            <person name="Alexiev A."/>
        </authorList>
    </citation>
    <scope>NUCLEOTIDE SEQUENCE [LARGE SCALE GENOMIC DNA]</scope>
    <source>
        <strain evidence="15">COT-192 OH2859</strain>
        <strain evidence="13">COT-192_OH2859</strain>
    </source>
</reference>
<dbReference type="EC" id="1.3.1.1" evidence="11"/>
<keyword evidence="5" id="KW-0665">Pyrimidine biosynthesis</keyword>
<keyword evidence="3" id="KW-0285">Flavoprotein</keyword>
<dbReference type="GO" id="GO:0044205">
    <property type="term" value="P:'de novo' UMP biosynthetic process"/>
    <property type="evidence" value="ECO:0007669"/>
    <property type="project" value="UniProtKB-UniPathway"/>
</dbReference>
<dbReference type="PIRSF" id="PIRSF000164">
    <property type="entry name" value="DHO_oxidase"/>
    <property type="match status" value="1"/>
</dbReference>
<dbReference type="AlphaFoldDB" id="A0A0A2E7U3"/>
<comment type="catalytic activity">
    <reaction evidence="7">
        <text>5,6-dihydrothymine + NAD(+) = thymine + NADH + H(+)</text>
        <dbReference type="Rhea" id="RHEA:28791"/>
        <dbReference type="ChEBI" id="CHEBI:15378"/>
        <dbReference type="ChEBI" id="CHEBI:17821"/>
        <dbReference type="ChEBI" id="CHEBI:27468"/>
        <dbReference type="ChEBI" id="CHEBI:57540"/>
        <dbReference type="ChEBI" id="CHEBI:57945"/>
        <dbReference type="EC" id="1.3.1.1"/>
    </reaction>
</comment>
<dbReference type="InterPro" id="IPR013785">
    <property type="entry name" value="Aldolase_TIM"/>
</dbReference>
<name>A0A0A2E7U3_9PORP</name>
<dbReference type="OrthoDB" id="9794954at2"/>
<protein>
    <recommendedName>
        <fullName evidence="11">dihydrouracil dehydrogenase (NAD(+))</fullName>
        <ecNumber evidence="11">1.3.1.1</ecNumber>
    </recommendedName>
</protein>
<evidence type="ECO:0000259" key="12">
    <source>
        <dbReference type="Pfam" id="PF01180"/>
    </source>
</evidence>
<keyword evidence="15" id="KW-1185">Reference proteome</keyword>
<feature type="domain" description="Dihydroorotate dehydrogenase catalytic" evidence="12">
    <location>
        <begin position="4"/>
        <end position="286"/>
    </location>
</feature>
<evidence type="ECO:0000256" key="4">
    <source>
        <dbReference type="ARBA" id="ARBA00022643"/>
    </source>
</evidence>
<dbReference type="GO" id="GO:0050661">
    <property type="term" value="F:NADP binding"/>
    <property type="evidence" value="ECO:0007669"/>
    <property type="project" value="TreeGrafter"/>
</dbReference>
<dbReference type="GO" id="GO:0004152">
    <property type="term" value="F:dihydroorotate dehydrogenase activity"/>
    <property type="evidence" value="ECO:0007669"/>
    <property type="project" value="InterPro"/>
</dbReference>
<evidence type="ECO:0000256" key="3">
    <source>
        <dbReference type="ARBA" id="ARBA00022630"/>
    </source>
</evidence>
<evidence type="ECO:0000313" key="14">
    <source>
        <dbReference type="EMBL" id="SUB89125.1"/>
    </source>
</evidence>
<dbReference type="EMBL" id="JRFA01000009">
    <property type="protein sequence ID" value="KGN74936.1"/>
    <property type="molecule type" value="Genomic_DNA"/>
</dbReference>
<comment type="function">
    <text evidence="9">Involved in pyrimidine base degradation. Catalyzes physiologically the reduction of uracil to 5,6-dihydrouracil (DHU) by using NADH as a specific cosubstrate. It also catalyzes the reverse reaction and the reduction of thymine to 5,6-dihydrothymine (DHT).</text>
</comment>
<dbReference type="GO" id="GO:0006210">
    <property type="term" value="P:thymine catabolic process"/>
    <property type="evidence" value="ECO:0007669"/>
    <property type="project" value="TreeGrafter"/>
</dbReference>
<evidence type="ECO:0000313" key="16">
    <source>
        <dbReference type="Proteomes" id="UP000254156"/>
    </source>
</evidence>
<evidence type="ECO:0000256" key="5">
    <source>
        <dbReference type="ARBA" id="ARBA00022975"/>
    </source>
</evidence>
<evidence type="ECO:0000256" key="2">
    <source>
        <dbReference type="ARBA" id="ARBA00004725"/>
    </source>
</evidence>
<reference evidence="14 16" key="2">
    <citation type="submission" date="2018-06" db="EMBL/GenBank/DDBJ databases">
        <authorList>
            <consortium name="Pathogen Informatics"/>
            <person name="Doyle S."/>
        </authorList>
    </citation>
    <scope>NUCLEOTIDE SEQUENCE [LARGE SCALE GENOMIC DNA]</scope>
    <source>
        <strain evidence="14 16">NCTC11632</strain>
    </source>
</reference>
<dbReference type="RefSeq" id="WP_025003779.1">
    <property type="nucleotide sequence ID" value="NZ_JASBZX010000002.1"/>
</dbReference>
<dbReference type="Proteomes" id="UP000254156">
    <property type="component" value="Unassembled WGS sequence"/>
</dbReference>
<keyword evidence="4" id="KW-0288">FMN</keyword>
<dbReference type="GO" id="GO:0004159">
    <property type="term" value="F:dihydropyrimidine dehydrogenase (NAD+) activity"/>
    <property type="evidence" value="ECO:0007669"/>
    <property type="project" value="UniProtKB-EC"/>
</dbReference>
<evidence type="ECO:0000313" key="15">
    <source>
        <dbReference type="Proteomes" id="UP000030103"/>
    </source>
</evidence>
<evidence type="ECO:0000256" key="9">
    <source>
        <dbReference type="ARBA" id="ARBA00049578"/>
    </source>
</evidence>
<comment type="cofactor">
    <cofactor evidence="1">
        <name>FMN</name>
        <dbReference type="ChEBI" id="CHEBI:58210"/>
    </cofactor>
</comment>
<dbReference type="PANTHER" id="PTHR43073:SF2">
    <property type="entry name" value="DIHYDROPYRIMIDINE DEHYDROGENASE [NADP(+)]"/>
    <property type="match status" value="1"/>
</dbReference>
<accession>A0A0A2E7U3</accession>
<keyword evidence="6 14" id="KW-0560">Oxidoreductase</keyword>
<dbReference type="Pfam" id="PF01180">
    <property type="entry name" value="DHO_dh"/>
    <property type="match status" value="1"/>
</dbReference>